<dbReference type="InterPro" id="IPR029045">
    <property type="entry name" value="ClpP/crotonase-like_dom_sf"/>
</dbReference>
<dbReference type="Pfam" id="PF01343">
    <property type="entry name" value="Peptidase_S49"/>
    <property type="match status" value="2"/>
</dbReference>
<evidence type="ECO:0000256" key="7">
    <source>
        <dbReference type="PIRSR" id="PIRSR001217-1"/>
    </source>
</evidence>
<dbReference type="CDD" id="cd07018">
    <property type="entry name" value="S49_SppA_67K_type"/>
    <property type="match status" value="1"/>
</dbReference>
<feature type="active site" description="Nucleophile" evidence="7">
    <location>
        <position position="407"/>
    </location>
</feature>
<keyword evidence="5" id="KW-0720">Serine protease</keyword>
<dbReference type="InterPro" id="IPR002142">
    <property type="entry name" value="Peptidase_S49"/>
</dbReference>
<dbReference type="GO" id="GO:0008236">
    <property type="term" value="F:serine-type peptidase activity"/>
    <property type="evidence" value="ECO:0007669"/>
    <property type="project" value="UniProtKB-KW"/>
</dbReference>
<dbReference type="SUPFAM" id="SSF52096">
    <property type="entry name" value="ClpP/crotonase"/>
    <property type="match status" value="2"/>
</dbReference>
<keyword evidence="6 8" id="KW-0472">Membrane</keyword>
<dbReference type="KEGG" id="copr:Cop2CBH44_01350"/>
<dbReference type="GO" id="GO:0016020">
    <property type="term" value="C:membrane"/>
    <property type="evidence" value="ECO:0007669"/>
    <property type="project" value="UniProtKB-SubCell"/>
</dbReference>
<dbReference type="NCBIfam" id="TIGR00706">
    <property type="entry name" value="SppA_dom"/>
    <property type="match status" value="1"/>
</dbReference>
<organism evidence="10 11">
    <name type="scientific">Coprobacter secundus subsp. similis</name>
    <dbReference type="NCBI Taxonomy" id="2751153"/>
    <lineage>
        <taxon>Bacteria</taxon>
        <taxon>Pseudomonadati</taxon>
        <taxon>Bacteroidota</taxon>
        <taxon>Bacteroidia</taxon>
        <taxon>Bacteroidales</taxon>
        <taxon>Barnesiellaceae</taxon>
        <taxon>Coprobacter</taxon>
    </lineage>
</organism>
<dbReference type="PANTHER" id="PTHR33209">
    <property type="entry name" value="PROTEASE 4"/>
    <property type="match status" value="1"/>
</dbReference>
<sequence length="606" mass="67315">MHFFALKYRKYKHFGTHDQPTKKMKQFFKTTFACVLGVFIAGTILIWIGVIMTIGIISVSTVPTYKEKNNTILYLNLKGELYERSKENPLSLLYSEKSEMSLGLDDILKAIKTAKDNDNIKGIYIEANGLFAGYASIDEIRQALLDFKKSGKFILAYGDQYLQKEYYLASVADSIFLNPVGMLDFRGLSASPIFYKNTLDKIGVDMQIFRVGTFKSAVEPYTTTHMSPANREQTEVYLHSIWEHVVQGISQARKLSPRQLNACADSLMLFREETRAVQAGLIDALAYRPQMKQKLARMAHADKYEDLTLASVTEIAGLPRKAPSAQDIIAVVYADGEIDTSPNDGINSRKLVAELDKIGQDAAIKGVVLRVNSPGGSAFGSEQLWEAVDRLKQLKPVAVSMGDYAASGGYYLSCGAHRIFADAATLTGSIGIFGMVPDASALLTDKIGLTFDEVKTNRYGNFPAIHRAMTPGEKAMMQAYVERGYDLFVKRCAQGRGKTADDIRKIAEGRVWTGADAVKLGLADQIGTLGDAITWVAGRAHTPDYRRVDYPVKKTIYEELLSELGSYSRTSLEKWILGDRYRPLDILKQIQHLDPVQARAEIGHID</sequence>
<evidence type="ECO:0000313" key="11">
    <source>
        <dbReference type="Proteomes" id="UP000594042"/>
    </source>
</evidence>
<keyword evidence="4" id="KW-0378">Hydrolase</keyword>
<evidence type="ECO:0000256" key="2">
    <source>
        <dbReference type="ARBA" id="ARBA00008683"/>
    </source>
</evidence>
<dbReference type="NCBIfam" id="TIGR00705">
    <property type="entry name" value="SppA_67K"/>
    <property type="match status" value="1"/>
</dbReference>
<dbReference type="InterPro" id="IPR004634">
    <property type="entry name" value="Pept_S49_pIV"/>
</dbReference>
<dbReference type="Gene3D" id="3.90.226.10">
    <property type="entry name" value="2-enoyl-CoA Hydratase, Chain A, domain 1"/>
    <property type="match status" value="3"/>
</dbReference>
<feature type="domain" description="Peptidase S49" evidence="9">
    <location>
        <begin position="391"/>
        <end position="537"/>
    </location>
</feature>
<evidence type="ECO:0000256" key="3">
    <source>
        <dbReference type="ARBA" id="ARBA00022670"/>
    </source>
</evidence>
<feature type="transmembrane region" description="Helical" evidence="8">
    <location>
        <begin position="32"/>
        <end position="57"/>
    </location>
</feature>
<comment type="subcellular location">
    <subcellularLocation>
        <location evidence="1">Membrane</location>
    </subcellularLocation>
</comment>
<keyword evidence="3" id="KW-0645">Protease</keyword>
<dbReference type="InterPro" id="IPR004635">
    <property type="entry name" value="Pept_S49_SppA"/>
</dbReference>
<dbReference type="InterPro" id="IPR047217">
    <property type="entry name" value="S49_SppA_67K_type_N"/>
</dbReference>
<evidence type="ECO:0000259" key="9">
    <source>
        <dbReference type="Pfam" id="PF01343"/>
    </source>
</evidence>
<reference evidence="11" key="1">
    <citation type="submission" date="2020-07" db="EMBL/GenBank/DDBJ databases">
        <title>Complete genome sequencing of Coprobacter sp. strain 2CBH44.</title>
        <authorList>
            <person name="Sakamoto M."/>
            <person name="Murakami T."/>
            <person name="Mori H."/>
        </authorList>
    </citation>
    <scope>NUCLEOTIDE SEQUENCE [LARGE SCALE GENOMIC DNA]</scope>
    <source>
        <strain evidence="11">2CBH44</strain>
    </source>
</reference>
<feature type="domain" description="Peptidase S49" evidence="9">
    <location>
        <begin position="147"/>
        <end position="299"/>
    </location>
</feature>
<keyword evidence="8" id="KW-1133">Transmembrane helix</keyword>
<evidence type="ECO:0000256" key="5">
    <source>
        <dbReference type="ARBA" id="ARBA00022825"/>
    </source>
</evidence>
<evidence type="ECO:0000256" key="1">
    <source>
        <dbReference type="ARBA" id="ARBA00004370"/>
    </source>
</evidence>
<accession>A0A7G1HSS0</accession>
<evidence type="ECO:0000256" key="6">
    <source>
        <dbReference type="ARBA" id="ARBA00023136"/>
    </source>
</evidence>
<evidence type="ECO:0000256" key="4">
    <source>
        <dbReference type="ARBA" id="ARBA00022801"/>
    </source>
</evidence>
<keyword evidence="8" id="KW-0812">Transmembrane</keyword>
<dbReference type="GO" id="GO:0006465">
    <property type="term" value="P:signal peptide processing"/>
    <property type="evidence" value="ECO:0007669"/>
    <property type="project" value="InterPro"/>
</dbReference>
<dbReference type="Proteomes" id="UP000594042">
    <property type="component" value="Chromosome"/>
</dbReference>
<name>A0A7G1HSS0_9BACT</name>
<comment type="similarity">
    <text evidence="2">Belongs to the peptidase S49 family.</text>
</comment>
<protein>
    <submittedName>
        <fullName evidence="10">Signal peptide peptidase SppA</fullName>
    </submittedName>
</protein>
<evidence type="ECO:0000313" key="10">
    <source>
        <dbReference type="EMBL" id="BCI61782.1"/>
    </source>
</evidence>
<evidence type="ECO:0000256" key="8">
    <source>
        <dbReference type="SAM" id="Phobius"/>
    </source>
</evidence>
<proteinExistence type="inferred from homology"/>
<keyword evidence="11" id="KW-1185">Reference proteome</keyword>
<dbReference type="InterPro" id="IPR047272">
    <property type="entry name" value="S49_SppA_C"/>
</dbReference>
<dbReference type="PANTHER" id="PTHR33209:SF1">
    <property type="entry name" value="PEPTIDASE S49 DOMAIN-CONTAINING PROTEIN"/>
    <property type="match status" value="1"/>
</dbReference>
<feature type="active site" description="Proton donor/acceptor" evidence="7">
    <location>
        <position position="215"/>
    </location>
</feature>
<dbReference type="PIRSF" id="PIRSF001217">
    <property type="entry name" value="Protease_4_SppA"/>
    <property type="match status" value="1"/>
</dbReference>
<gene>
    <name evidence="10" type="ORF">Cop2CBH44_01350</name>
</gene>
<dbReference type="Gene3D" id="6.20.330.10">
    <property type="match status" value="1"/>
</dbReference>
<dbReference type="AlphaFoldDB" id="A0A7G1HSS0"/>
<dbReference type="CDD" id="cd07023">
    <property type="entry name" value="S49_Sppa_N_C"/>
    <property type="match status" value="1"/>
</dbReference>
<dbReference type="EMBL" id="AP023322">
    <property type="protein sequence ID" value="BCI61782.1"/>
    <property type="molecule type" value="Genomic_DNA"/>
</dbReference>